<dbReference type="Proteomes" id="UP000284207">
    <property type="component" value="Unassembled WGS sequence"/>
</dbReference>
<dbReference type="AlphaFoldDB" id="A0A423NI26"/>
<feature type="signal peptide" evidence="1">
    <location>
        <begin position="1"/>
        <end position="26"/>
    </location>
</feature>
<gene>
    <name evidence="2" type="ORF">BK674_23775</name>
</gene>
<comment type="caution">
    <text evidence="2">The sequence shown here is derived from an EMBL/GenBank/DDBJ whole genome shotgun (WGS) entry which is preliminary data.</text>
</comment>
<dbReference type="EMBL" id="MOCA01000008">
    <property type="protein sequence ID" value="RON97882.1"/>
    <property type="molecule type" value="Genomic_DNA"/>
</dbReference>
<keyword evidence="1" id="KW-0732">Signal</keyword>
<feature type="chain" id="PRO_5019459438" evidence="1">
    <location>
        <begin position="27"/>
        <end position="190"/>
    </location>
</feature>
<name>A0A423NI26_9PSED</name>
<evidence type="ECO:0000313" key="2">
    <source>
        <dbReference type="EMBL" id="RON97882.1"/>
    </source>
</evidence>
<sequence length="190" mass="21402">MTSFFKFKKLIFLSAALLAASSSAMAEEPNPIGDWWIIYGNGVPQKNIMYVADATSVVPSQKTKGATMVAVTLVYEEPGKPMIDVYNLEAQCSTGKVRFINGQSIERLAYTMRHLKVANQWQTPKEFWVQQALKFACAPGSRAKNDMAAVGKMEYLQMIEMLQQMFFKLAPIQQKSQMMDNIDSLLELKK</sequence>
<reference evidence="2 3" key="1">
    <citation type="submission" date="2016-10" db="EMBL/GenBank/DDBJ databases">
        <title>Comparative genome analysis of multiple Pseudomonas spp. focuses on biocontrol and plant growth promoting traits.</title>
        <authorList>
            <person name="Tao X.-Y."/>
            <person name="Taylor C.G."/>
        </authorList>
    </citation>
    <scope>NUCLEOTIDE SEQUENCE [LARGE SCALE GENOMIC DNA]</scope>
    <source>
        <strain evidence="2 3">36B3</strain>
    </source>
</reference>
<organism evidence="2 3">
    <name type="scientific">Pseudomonas moraviensis</name>
    <dbReference type="NCBI Taxonomy" id="321662"/>
    <lineage>
        <taxon>Bacteria</taxon>
        <taxon>Pseudomonadati</taxon>
        <taxon>Pseudomonadota</taxon>
        <taxon>Gammaproteobacteria</taxon>
        <taxon>Pseudomonadales</taxon>
        <taxon>Pseudomonadaceae</taxon>
        <taxon>Pseudomonas</taxon>
    </lineage>
</organism>
<dbReference type="RefSeq" id="WP_042610554.1">
    <property type="nucleotide sequence ID" value="NZ_BSCP01000038.1"/>
</dbReference>
<accession>A0A423NI26</accession>
<protein>
    <submittedName>
        <fullName evidence="2">Uncharacterized protein</fullName>
    </submittedName>
</protein>
<evidence type="ECO:0000256" key="1">
    <source>
        <dbReference type="SAM" id="SignalP"/>
    </source>
</evidence>
<evidence type="ECO:0000313" key="3">
    <source>
        <dbReference type="Proteomes" id="UP000284207"/>
    </source>
</evidence>
<proteinExistence type="predicted"/>